<reference evidence="11" key="1">
    <citation type="submission" date="2017-04" db="EMBL/GenBank/DDBJ databases">
        <title>Genome evolution of the luminous symbionts of deep sea anglerfish.</title>
        <authorList>
            <person name="Hendry T.A."/>
        </authorList>
    </citation>
    <scope>NUCLEOTIDE SEQUENCE [LARGE SCALE GENOMIC DNA]</scope>
    <source>
        <plasmid evidence="11">pmj1</plasmid>
    </source>
</reference>
<dbReference type="Gene3D" id="3.90.550.10">
    <property type="entry name" value="Spore Coat Polysaccharide Biosynthesis Protein SpsA, Chain A"/>
    <property type="match status" value="1"/>
</dbReference>
<evidence type="ECO:0000313" key="10">
    <source>
        <dbReference type="EMBL" id="PCS23997.1"/>
    </source>
</evidence>
<dbReference type="GO" id="GO:0005886">
    <property type="term" value="C:plasma membrane"/>
    <property type="evidence" value="ECO:0007669"/>
    <property type="project" value="TreeGrafter"/>
</dbReference>
<evidence type="ECO:0000256" key="7">
    <source>
        <dbReference type="ARBA" id="ARBA00023136"/>
    </source>
</evidence>
<accession>A0A2A5T771</accession>
<dbReference type="GO" id="GO:0016757">
    <property type="term" value="F:glycosyltransferase activity"/>
    <property type="evidence" value="ECO:0007669"/>
    <property type="project" value="UniProtKB-KW"/>
</dbReference>
<dbReference type="GO" id="GO:0009103">
    <property type="term" value="P:lipopolysaccharide biosynthetic process"/>
    <property type="evidence" value="ECO:0007669"/>
    <property type="project" value="UniProtKB-KW"/>
</dbReference>
<dbReference type="InterPro" id="IPR050256">
    <property type="entry name" value="Glycosyltransferase_2"/>
</dbReference>
<dbReference type="InterPro" id="IPR029044">
    <property type="entry name" value="Nucleotide-diphossugar_trans"/>
</dbReference>
<dbReference type="PANTHER" id="PTHR48090">
    <property type="entry name" value="UNDECAPRENYL-PHOSPHATE 4-DEOXY-4-FORMAMIDO-L-ARABINOSE TRANSFERASE-RELATED"/>
    <property type="match status" value="1"/>
</dbReference>
<evidence type="ECO:0000256" key="6">
    <source>
        <dbReference type="ARBA" id="ARBA00022989"/>
    </source>
</evidence>
<dbReference type="AlphaFoldDB" id="A0A2A5T771"/>
<sequence length="320" mass="36587">MTKIKEHKKLISIVVAAYNEESNLEELYKQLIELFTNNNDYEFEVFFIDNGSQDTTWCVATKIANNDKRFNVVKLARNFLTDGAITAGLTFINGDAAVMMAGDLQDPPQLISQFIKKWEVGYENVYQIVSKRSGTSFIRKSNSQLFYWLVNVMTKGMLPKNVSDFRLVDKKVYLVINQMHERNRFIRGLFAWIGFKSIGIPYERPFRHSGHSKANTLHVLSLAMKGIFAHSYIPLQMVMYVGILVSVSSFFFLAYTVIKAFLYGVPFAGYGSIMGVVLLMFGFLFIFLGIIGKYIGLIYEEVKVRPNFIVSEVYPPINNK</sequence>
<feature type="transmembrane region" description="Helical" evidence="8">
    <location>
        <begin position="237"/>
        <end position="258"/>
    </location>
</feature>
<organism evidence="10 11">
    <name type="scientific">Candidatus Enterovibrio escicola</name>
    <dbReference type="NCBI Taxonomy" id="1927127"/>
    <lineage>
        <taxon>Bacteria</taxon>
        <taxon>Pseudomonadati</taxon>
        <taxon>Pseudomonadota</taxon>
        <taxon>Gammaproteobacteria</taxon>
        <taxon>Vibrionales</taxon>
        <taxon>Vibrionaceae</taxon>
        <taxon>Enterovibrio</taxon>
    </lineage>
</organism>
<keyword evidence="10" id="KW-0614">Plasmid</keyword>
<evidence type="ECO:0000256" key="4">
    <source>
        <dbReference type="ARBA" id="ARBA00022692"/>
    </source>
</evidence>
<dbReference type="Proteomes" id="UP000219020">
    <property type="component" value="Plasmid pMJ1"/>
</dbReference>
<evidence type="ECO:0000259" key="9">
    <source>
        <dbReference type="Pfam" id="PF00535"/>
    </source>
</evidence>
<dbReference type="Pfam" id="PF00535">
    <property type="entry name" value="Glycos_transf_2"/>
    <property type="match status" value="1"/>
</dbReference>
<gene>
    <name evidence="10" type="ORF">BTN49_0363</name>
</gene>
<evidence type="ECO:0000256" key="2">
    <source>
        <dbReference type="ARBA" id="ARBA00022676"/>
    </source>
</evidence>
<evidence type="ECO:0000256" key="5">
    <source>
        <dbReference type="ARBA" id="ARBA00022985"/>
    </source>
</evidence>
<name>A0A2A5T771_9GAMM</name>
<dbReference type="PANTHER" id="PTHR48090:SF3">
    <property type="entry name" value="UNDECAPRENYL-PHOSPHATE 4-DEOXY-4-FORMAMIDO-L-ARABINOSE TRANSFERASE"/>
    <property type="match status" value="1"/>
</dbReference>
<dbReference type="EMBL" id="NBYY01000008">
    <property type="protein sequence ID" value="PCS23997.1"/>
    <property type="molecule type" value="Genomic_DNA"/>
</dbReference>
<dbReference type="OrthoDB" id="9811884at2"/>
<feature type="transmembrane region" description="Helical" evidence="8">
    <location>
        <begin position="270"/>
        <end position="295"/>
    </location>
</feature>
<evidence type="ECO:0000256" key="8">
    <source>
        <dbReference type="SAM" id="Phobius"/>
    </source>
</evidence>
<dbReference type="InterPro" id="IPR001173">
    <property type="entry name" value="Glyco_trans_2-like"/>
</dbReference>
<proteinExistence type="predicted"/>
<dbReference type="GeneID" id="66950641"/>
<keyword evidence="7 8" id="KW-0472">Membrane</keyword>
<evidence type="ECO:0000256" key="1">
    <source>
        <dbReference type="ARBA" id="ARBA00022475"/>
    </source>
</evidence>
<keyword evidence="4 8" id="KW-0812">Transmembrane</keyword>
<keyword evidence="11" id="KW-1185">Reference proteome</keyword>
<geneLocation type="plasmid" evidence="11">
    <name>pmj1</name>
</geneLocation>
<keyword evidence="6 8" id="KW-1133">Transmembrane helix</keyword>
<dbReference type="CDD" id="cd04187">
    <property type="entry name" value="DPM1_like_bac"/>
    <property type="match status" value="1"/>
</dbReference>
<keyword evidence="1" id="KW-1003">Cell membrane</keyword>
<evidence type="ECO:0000313" key="11">
    <source>
        <dbReference type="Proteomes" id="UP000219020"/>
    </source>
</evidence>
<keyword evidence="2" id="KW-0328">Glycosyltransferase</keyword>
<dbReference type="SUPFAM" id="SSF53448">
    <property type="entry name" value="Nucleotide-diphospho-sugar transferases"/>
    <property type="match status" value="1"/>
</dbReference>
<evidence type="ECO:0000256" key="3">
    <source>
        <dbReference type="ARBA" id="ARBA00022679"/>
    </source>
</evidence>
<feature type="domain" description="Glycosyltransferase 2-like" evidence="9">
    <location>
        <begin position="12"/>
        <end position="153"/>
    </location>
</feature>
<keyword evidence="5" id="KW-0448">Lipopolysaccharide biosynthesis</keyword>
<comment type="caution">
    <text evidence="10">The sequence shown here is derived from an EMBL/GenBank/DDBJ whole genome shotgun (WGS) entry which is preliminary data.</text>
</comment>
<dbReference type="RefSeq" id="WP_097355527.1">
    <property type="nucleotide sequence ID" value="NZ_CAWNJE010000001.1"/>
</dbReference>
<keyword evidence="3 10" id="KW-0808">Transferase</keyword>
<protein>
    <submittedName>
        <fullName evidence="10">Polymyxin resistance protein ArnC, glycosyl transferase</fullName>
    </submittedName>
</protein>